<dbReference type="GO" id="GO:0005737">
    <property type="term" value="C:cytoplasm"/>
    <property type="evidence" value="ECO:0007669"/>
    <property type="project" value="UniProtKB-SubCell"/>
</dbReference>
<keyword evidence="7" id="KW-1185">Reference proteome</keyword>
<protein>
    <recommendedName>
        <fullName evidence="5">Acetylornithine aminotransferase</fullName>
        <shortName evidence="5">ACOAT</shortName>
        <ecNumber evidence="5">2.6.1.11</ecNumber>
    </recommendedName>
</protein>
<dbReference type="InterPro" id="IPR015422">
    <property type="entry name" value="PyrdxlP-dep_Trfase_small"/>
</dbReference>
<comment type="pathway">
    <text evidence="5">Amino-acid biosynthesis; L-arginine biosynthesis; N(2)-acetyl-L-ornithine from L-glutamate: step 4/4.</text>
</comment>
<dbReference type="GO" id="GO:0003992">
    <property type="term" value="F:N2-acetyl-L-ornithine:2-oxoglutarate 5-aminotransferase activity"/>
    <property type="evidence" value="ECO:0007669"/>
    <property type="project" value="UniProtKB-UniRule"/>
</dbReference>
<dbReference type="Gene3D" id="3.90.1150.10">
    <property type="entry name" value="Aspartate Aminotransferase, domain 1"/>
    <property type="match status" value="1"/>
</dbReference>
<dbReference type="Gene3D" id="3.40.640.10">
    <property type="entry name" value="Type I PLP-dependent aspartate aminotransferase-like (Major domain)"/>
    <property type="match status" value="1"/>
</dbReference>
<feature type="binding site" evidence="5">
    <location>
        <begin position="217"/>
        <end position="220"/>
    </location>
    <ligand>
        <name>pyridoxal 5'-phosphate</name>
        <dbReference type="ChEBI" id="CHEBI:597326"/>
    </ligand>
</feature>
<dbReference type="GO" id="GO:0030170">
    <property type="term" value="F:pyridoxal phosphate binding"/>
    <property type="evidence" value="ECO:0007669"/>
    <property type="project" value="InterPro"/>
</dbReference>
<dbReference type="InterPro" id="IPR015421">
    <property type="entry name" value="PyrdxlP-dep_Trfase_major"/>
</dbReference>
<keyword evidence="3 5" id="KW-0808">Transferase</keyword>
<dbReference type="PIRSF" id="PIRSF000521">
    <property type="entry name" value="Transaminase_4ab_Lys_Orn"/>
    <property type="match status" value="1"/>
</dbReference>
<dbReference type="AlphaFoldDB" id="A0A6M1SV94"/>
<comment type="subunit">
    <text evidence="5">Homodimer.</text>
</comment>
<comment type="miscellaneous">
    <text evidence="5">May also have succinyldiaminopimelate aminotransferase activity, thus carrying out the corresponding step in lysine biosynthesis.</text>
</comment>
<evidence type="ECO:0000313" key="6">
    <source>
        <dbReference type="EMBL" id="NGP76900.1"/>
    </source>
</evidence>
<dbReference type="EMBL" id="JAALLT010000003">
    <property type="protein sequence ID" value="NGP76900.1"/>
    <property type="molecule type" value="Genomic_DNA"/>
</dbReference>
<comment type="similarity">
    <text evidence="5">Belongs to the class-III pyridoxal-phosphate-dependent aminotransferase family. ArgD subfamily.</text>
</comment>
<dbReference type="FunFam" id="3.40.640.10:FF:000004">
    <property type="entry name" value="Acetylornithine aminotransferase"/>
    <property type="match status" value="1"/>
</dbReference>
<evidence type="ECO:0000256" key="5">
    <source>
        <dbReference type="HAMAP-Rule" id="MF_01107"/>
    </source>
</evidence>
<dbReference type="InterPro" id="IPR049704">
    <property type="entry name" value="Aminotrans_3_PPA_site"/>
</dbReference>
<gene>
    <name evidence="5" type="primary">argD</name>
    <name evidence="6" type="ORF">G3570_09665</name>
</gene>
<feature type="binding site" evidence="5">
    <location>
        <position position="275"/>
    </location>
    <ligand>
        <name>pyridoxal 5'-phosphate</name>
        <dbReference type="ChEBI" id="CHEBI:597326"/>
    </ligand>
</feature>
<dbReference type="Proteomes" id="UP000473278">
    <property type="component" value="Unassembled WGS sequence"/>
</dbReference>
<dbReference type="PANTHER" id="PTHR11986:SF79">
    <property type="entry name" value="ACETYLORNITHINE AMINOTRANSFERASE, MITOCHONDRIAL"/>
    <property type="match status" value="1"/>
</dbReference>
<dbReference type="PROSITE" id="PS00600">
    <property type="entry name" value="AA_TRANSFER_CLASS_3"/>
    <property type="match status" value="1"/>
</dbReference>
<feature type="modified residue" description="N6-(pyridoxal phosphate)lysine" evidence="5">
    <location>
        <position position="246"/>
    </location>
</feature>
<comment type="caution">
    <text evidence="6">The sequence shown here is derived from an EMBL/GenBank/DDBJ whole genome shotgun (WGS) entry which is preliminary data.</text>
</comment>
<dbReference type="PANTHER" id="PTHR11986">
    <property type="entry name" value="AMINOTRANSFERASE CLASS III"/>
    <property type="match status" value="1"/>
</dbReference>
<dbReference type="NCBIfam" id="NF002325">
    <property type="entry name" value="PRK01278.1"/>
    <property type="match status" value="1"/>
</dbReference>
<evidence type="ECO:0000256" key="3">
    <source>
        <dbReference type="ARBA" id="ARBA00022679"/>
    </source>
</evidence>
<evidence type="ECO:0000313" key="7">
    <source>
        <dbReference type="Proteomes" id="UP000473278"/>
    </source>
</evidence>
<keyword evidence="1 5" id="KW-0032">Aminotransferase</keyword>
<proteinExistence type="inferred from homology"/>
<dbReference type="InterPro" id="IPR005814">
    <property type="entry name" value="Aminotrans_3"/>
</dbReference>
<comment type="cofactor">
    <cofactor evidence="5">
        <name>pyridoxal 5'-phosphate</name>
        <dbReference type="ChEBI" id="CHEBI:597326"/>
    </cofactor>
    <text evidence="5">Binds 1 pyridoxal phosphate per subunit.</text>
</comment>
<dbReference type="GO" id="GO:0042802">
    <property type="term" value="F:identical protein binding"/>
    <property type="evidence" value="ECO:0007669"/>
    <property type="project" value="TreeGrafter"/>
</dbReference>
<comment type="subcellular location">
    <subcellularLocation>
        <location evidence="5">Cytoplasm</location>
    </subcellularLocation>
</comment>
<dbReference type="InterPro" id="IPR004636">
    <property type="entry name" value="AcOrn/SuccOrn_fam"/>
</dbReference>
<keyword evidence="2 5" id="KW-0028">Amino-acid biosynthesis</keyword>
<evidence type="ECO:0000256" key="1">
    <source>
        <dbReference type="ARBA" id="ARBA00022576"/>
    </source>
</evidence>
<reference evidence="6 7" key="1">
    <citation type="submission" date="2020-02" db="EMBL/GenBank/DDBJ databases">
        <title>Balneolaceae bacterium YR4-1, complete genome.</title>
        <authorList>
            <person name="Li Y."/>
            <person name="Wu S."/>
        </authorList>
    </citation>
    <scope>NUCLEOTIDE SEQUENCE [LARGE SCALE GENOMIC DNA]</scope>
    <source>
        <strain evidence="6 7">YR4-1</strain>
    </source>
</reference>
<dbReference type="UniPathway" id="UPA00068">
    <property type="reaction ID" value="UER00109"/>
</dbReference>
<dbReference type="InterPro" id="IPR015424">
    <property type="entry name" value="PyrdxlP-dep_Trfase"/>
</dbReference>
<evidence type="ECO:0000256" key="4">
    <source>
        <dbReference type="ARBA" id="ARBA00022898"/>
    </source>
</evidence>
<organism evidence="6 7">
    <name type="scientific">Halalkalibaculum roseum</name>
    <dbReference type="NCBI Taxonomy" id="2709311"/>
    <lineage>
        <taxon>Bacteria</taxon>
        <taxon>Pseudomonadati</taxon>
        <taxon>Balneolota</taxon>
        <taxon>Balneolia</taxon>
        <taxon>Balneolales</taxon>
        <taxon>Balneolaceae</taxon>
        <taxon>Halalkalibaculum</taxon>
    </lineage>
</organism>
<feature type="binding site" evidence="5">
    <location>
        <position position="133"/>
    </location>
    <ligand>
        <name>pyridoxal 5'-phosphate</name>
        <dbReference type="ChEBI" id="CHEBI:597326"/>
    </ligand>
</feature>
<feature type="binding site" evidence="5">
    <location>
        <position position="274"/>
    </location>
    <ligand>
        <name>N(2)-acetyl-L-ornithine</name>
        <dbReference type="ChEBI" id="CHEBI:57805"/>
    </ligand>
</feature>
<evidence type="ECO:0000256" key="2">
    <source>
        <dbReference type="ARBA" id="ARBA00022605"/>
    </source>
</evidence>
<name>A0A6M1SV94_9BACT</name>
<dbReference type="EC" id="2.6.1.11" evidence="5"/>
<comment type="catalytic activity">
    <reaction evidence="5">
        <text>N(2)-acetyl-L-ornithine + 2-oxoglutarate = N-acetyl-L-glutamate 5-semialdehyde + L-glutamate</text>
        <dbReference type="Rhea" id="RHEA:18049"/>
        <dbReference type="ChEBI" id="CHEBI:16810"/>
        <dbReference type="ChEBI" id="CHEBI:29123"/>
        <dbReference type="ChEBI" id="CHEBI:29985"/>
        <dbReference type="ChEBI" id="CHEBI:57805"/>
        <dbReference type="EC" id="2.6.1.11"/>
    </reaction>
</comment>
<accession>A0A6M1SV94</accession>
<feature type="binding site" evidence="5">
    <location>
        <position position="136"/>
    </location>
    <ligand>
        <name>N(2)-acetyl-L-ornithine</name>
        <dbReference type="ChEBI" id="CHEBI:57805"/>
    </ligand>
</feature>
<dbReference type="RefSeq" id="WP_165141747.1">
    <property type="nucleotide sequence ID" value="NZ_JAALLT010000003.1"/>
</dbReference>
<dbReference type="SUPFAM" id="SSF53383">
    <property type="entry name" value="PLP-dependent transferases"/>
    <property type="match status" value="1"/>
</dbReference>
<dbReference type="NCBIfam" id="TIGR00707">
    <property type="entry name" value="argD"/>
    <property type="match status" value="1"/>
</dbReference>
<sequence>MDIKETINRFHLDVYNRFPITLVKGRGATVWDREGREYIDALAGIAVNSLGHCHPKVVKAIQEQASQLMHISNFYYSEPQSRLVELLADIGNMDRVFLCNSGAEAMEACLKTARKFGQKYQKKGPLITVSNAFHGRTMATISMGMDKYAKGYDPLLSGFNEVPLNDVKALEAAFDEDTLGVVLEPIQGSGGLHIASAEFMEKIQELCDKHEALFIVDEVQTGMGRTGRMFGYDHFKVKPDIVAIAKAMGGGFPIGAMLCRQKVADVMHHGDHGSTYGGNPLACAASHAAIKALLEENLQQEAQIKGEYLMDLLKDKFKHSDKVTDIRGKGLMVGVELSFNGRPVVERMLENGVLSNCTHGNVMRLVPPLVITEEELNNLADVLEEAINTTQ</sequence>
<dbReference type="HAMAP" id="MF_01107">
    <property type="entry name" value="ArgD_aminotrans_3"/>
    <property type="match status" value="1"/>
</dbReference>
<feature type="binding site" evidence="5">
    <location>
        <begin position="102"/>
        <end position="103"/>
    </location>
    <ligand>
        <name>pyridoxal 5'-phosphate</name>
        <dbReference type="ChEBI" id="CHEBI:597326"/>
    </ligand>
</feature>
<dbReference type="InterPro" id="IPR050103">
    <property type="entry name" value="Class-III_PLP-dep_AT"/>
</dbReference>
<keyword evidence="4 5" id="KW-0663">Pyridoxal phosphate</keyword>
<dbReference type="GO" id="GO:0006526">
    <property type="term" value="P:L-arginine biosynthetic process"/>
    <property type="evidence" value="ECO:0007669"/>
    <property type="project" value="UniProtKB-UniRule"/>
</dbReference>
<keyword evidence="5" id="KW-0055">Arginine biosynthesis</keyword>
<dbReference type="CDD" id="cd00610">
    <property type="entry name" value="OAT_like"/>
    <property type="match status" value="1"/>
</dbReference>
<dbReference type="Pfam" id="PF00202">
    <property type="entry name" value="Aminotran_3"/>
    <property type="match status" value="1"/>
</dbReference>
<keyword evidence="5" id="KW-0963">Cytoplasm</keyword>